<keyword evidence="5 6" id="KW-0472">Membrane</keyword>
<dbReference type="EMBL" id="LKAJ01000005">
    <property type="protein sequence ID" value="KRG21403.1"/>
    <property type="molecule type" value="Genomic_DNA"/>
</dbReference>
<dbReference type="GO" id="GO:0055085">
    <property type="term" value="P:transmembrane transport"/>
    <property type="evidence" value="ECO:0007669"/>
    <property type="project" value="TreeGrafter"/>
</dbReference>
<comment type="similarity">
    <text evidence="2">Belongs to the autoinducer-2 exporter (AI-2E) (TC 2.A.86) family.</text>
</comment>
<gene>
    <name evidence="7" type="primary">tqsA</name>
    <name evidence="8" type="ORF">HT99x_005975</name>
    <name evidence="7" type="ORF">HT99x_01579</name>
</gene>
<evidence type="ECO:0000256" key="6">
    <source>
        <dbReference type="SAM" id="Phobius"/>
    </source>
</evidence>
<dbReference type="EMBL" id="LKAJ02000001">
    <property type="protein sequence ID" value="MCS5710971.1"/>
    <property type="molecule type" value="Genomic_DNA"/>
</dbReference>
<dbReference type="PANTHER" id="PTHR21716">
    <property type="entry name" value="TRANSMEMBRANE PROTEIN"/>
    <property type="match status" value="1"/>
</dbReference>
<dbReference type="AlphaFoldDB" id="A0A0Q9YKX7"/>
<evidence type="ECO:0000256" key="4">
    <source>
        <dbReference type="ARBA" id="ARBA00022989"/>
    </source>
</evidence>
<reference evidence="7" key="1">
    <citation type="submission" date="2015-09" db="EMBL/GenBank/DDBJ databases">
        <title>Draft Genome Sequences of Two Novel Amoeba-resistant Intranuclear Bacteria, Candidatus Berkiella cookevillensis and Candidatus Berkiella aquae.</title>
        <authorList>
            <person name="Mehari Y.T."/>
            <person name="Arivett B.A."/>
            <person name="Farone A.L."/>
            <person name="Gunderson J.H."/>
            <person name="Farone M.B."/>
        </authorList>
    </citation>
    <scope>NUCLEOTIDE SEQUENCE [LARGE SCALE GENOMIC DNA]</scope>
    <source>
        <strain evidence="7">HT99</strain>
    </source>
</reference>
<evidence type="ECO:0000313" key="8">
    <source>
        <dbReference type="EMBL" id="MCS5710971.1"/>
    </source>
</evidence>
<evidence type="ECO:0000313" key="9">
    <source>
        <dbReference type="Proteomes" id="UP000051497"/>
    </source>
</evidence>
<feature type="transmembrane region" description="Helical" evidence="6">
    <location>
        <begin position="214"/>
        <end position="237"/>
    </location>
</feature>
<feature type="transmembrane region" description="Helical" evidence="6">
    <location>
        <begin position="272"/>
        <end position="298"/>
    </location>
</feature>
<reference evidence="8" key="3">
    <citation type="submission" date="2021-06" db="EMBL/GenBank/DDBJ databases">
        <title>Genomic Description and Analysis of Intracellular Bacteria, Candidatus Berkiella cookevillensis and Candidatus Berkiella aquae.</title>
        <authorList>
            <person name="Kidane D.T."/>
            <person name="Mehari Y.T."/>
            <person name="Rice F.C."/>
            <person name="Arivett B.A."/>
            <person name="Farone A.L."/>
            <person name="Berk S.G."/>
            <person name="Farone M.B."/>
        </authorList>
    </citation>
    <scope>NUCLEOTIDE SEQUENCE</scope>
    <source>
        <strain evidence="8">HT99</strain>
    </source>
</reference>
<feature type="transmembrane region" description="Helical" evidence="6">
    <location>
        <begin position="310"/>
        <end position="339"/>
    </location>
</feature>
<organism evidence="7">
    <name type="scientific">Candidatus Berkiella aquae</name>
    <dbReference type="NCBI Taxonomy" id="295108"/>
    <lineage>
        <taxon>Bacteria</taxon>
        <taxon>Pseudomonadati</taxon>
        <taxon>Pseudomonadota</taxon>
        <taxon>Gammaproteobacteria</taxon>
        <taxon>Candidatus Berkiellales</taxon>
        <taxon>Candidatus Berkiellaceae</taxon>
        <taxon>Candidatus Berkiella</taxon>
    </lineage>
</organism>
<feature type="transmembrane region" description="Helical" evidence="6">
    <location>
        <begin position="7"/>
        <end position="24"/>
    </location>
</feature>
<dbReference type="Proteomes" id="UP000051497">
    <property type="component" value="Unassembled WGS sequence"/>
</dbReference>
<dbReference type="STRING" id="295108.HT99x_01579"/>
<feature type="transmembrane region" description="Helical" evidence="6">
    <location>
        <begin position="153"/>
        <end position="173"/>
    </location>
</feature>
<evidence type="ECO:0000256" key="3">
    <source>
        <dbReference type="ARBA" id="ARBA00022692"/>
    </source>
</evidence>
<evidence type="ECO:0000256" key="2">
    <source>
        <dbReference type="ARBA" id="ARBA00009773"/>
    </source>
</evidence>
<dbReference type="Pfam" id="PF01594">
    <property type="entry name" value="AI-2E_transport"/>
    <property type="match status" value="1"/>
</dbReference>
<keyword evidence="3 6" id="KW-0812">Transmembrane</keyword>
<evidence type="ECO:0000313" key="7">
    <source>
        <dbReference type="EMBL" id="KRG21403.1"/>
    </source>
</evidence>
<sequence>MTIQQAIFGLITLLCLLIIGWLTYSLSPVLMPFLVAAFLAYLTDPLVEKLSNGKYKIPRTVTVVGVFLIVIAIVLVVLLFLVPALQHQIVALMANLPEMIDVVQQSLIPQLESLGIKPEDISLNALKDAVKSHATQATQVAKWLWKTLFQSSLAMIHIAMNILIVLVASFYLLRDWRQILKSCQSILPKKLAPTIVRLAKQCDSVLATFVRGQLTVMVCLGVLYGVGLALIGVNFSLLLGMGAGILSIVPYLGSIVGLGAALIVAYLQFDTLLPIIGVLVVFGIGHLLEGMVLTPILIGDKLGLHPVVVIFAVLAGGQLLGLVGVILALPITAMLVVLVRELIAAGGQLSG</sequence>
<evidence type="ECO:0000256" key="5">
    <source>
        <dbReference type="ARBA" id="ARBA00023136"/>
    </source>
</evidence>
<protein>
    <submittedName>
        <fullName evidence="7">AI-2 transport protein TqsA</fullName>
    </submittedName>
    <submittedName>
        <fullName evidence="8">AI-2E family transporter</fullName>
    </submittedName>
</protein>
<dbReference type="PATRIC" id="fig|1590043.3.peg.1612"/>
<proteinExistence type="inferred from homology"/>
<keyword evidence="4 6" id="KW-1133">Transmembrane helix</keyword>
<keyword evidence="9" id="KW-1185">Reference proteome</keyword>
<dbReference type="InterPro" id="IPR002549">
    <property type="entry name" value="AI-2E-like"/>
</dbReference>
<feature type="transmembrane region" description="Helical" evidence="6">
    <location>
        <begin position="243"/>
        <end position="265"/>
    </location>
</feature>
<evidence type="ECO:0000256" key="1">
    <source>
        <dbReference type="ARBA" id="ARBA00004141"/>
    </source>
</evidence>
<dbReference type="PANTHER" id="PTHR21716:SF64">
    <property type="entry name" value="AI-2 TRANSPORT PROTEIN TQSA"/>
    <property type="match status" value="1"/>
</dbReference>
<feature type="transmembrane region" description="Helical" evidence="6">
    <location>
        <begin position="59"/>
        <end position="82"/>
    </location>
</feature>
<feature type="transmembrane region" description="Helical" evidence="6">
    <location>
        <begin position="30"/>
        <end position="47"/>
    </location>
</feature>
<reference evidence="8" key="2">
    <citation type="journal article" date="2016" name="Genome Announc.">
        <title>Draft Genome Sequences of Two Novel Amoeba-Resistant Intranuclear Bacteria, 'Candidatus Berkiella cookevillensis' and 'Candidatus Berkiella aquae'.</title>
        <authorList>
            <person name="Mehari Y.T."/>
            <person name="Arivett B.A."/>
            <person name="Farone A.L."/>
            <person name="Gunderson J.H."/>
            <person name="Farone M.B."/>
        </authorList>
    </citation>
    <scope>NUCLEOTIDE SEQUENCE</scope>
    <source>
        <strain evidence="8">HT99</strain>
    </source>
</reference>
<dbReference type="OrthoDB" id="5792512at2"/>
<dbReference type="RefSeq" id="WP_075066206.1">
    <property type="nucleotide sequence ID" value="NZ_LKAJ02000001.1"/>
</dbReference>
<dbReference type="GO" id="GO:0016020">
    <property type="term" value="C:membrane"/>
    <property type="evidence" value="ECO:0007669"/>
    <property type="project" value="UniProtKB-SubCell"/>
</dbReference>
<comment type="subcellular location">
    <subcellularLocation>
        <location evidence="1">Membrane</location>
        <topology evidence="1">Multi-pass membrane protein</topology>
    </subcellularLocation>
</comment>
<comment type="caution">
    <text evidence="7">The sequence shown here is derived from an EMBL/GenBank/DDBJ whole genome shotgun (WGS) entry which is preliminary data.</text>
</comment>
<name>A0A0Q9YKX7_9GAMM</name>
<accession>A0A0Q9YKX7</accession>